<evidence type="ECO:0000259" key="3">
    <source>
        <dbReference type="Pfam" id="PF11954"/>
    </source>
</evidence>
<dbReference type="GO" id="GO:0016787">
    <property type="term" value="F:hydrolase activity"/>
    <property type="evidence" value="ECO:0007669"/>
    <property type="project" value="UniProtKB-KW"/>
</dbReference>
<keyword evidence="4" id="KW-0378">Hydrolase</keyword>
<dbReference type="EMBL" id="JANZXA010000009">
    <property type="protein sequence ID" value="MCT2400621.1"/>
    <property type="molecule type" value="Genomic_DNA"/>
</dbReference>
<gene>
    <name evidence="4" type="ORF">NZK81_13770</name>
</gene>
<feature type="domain" description="Beta-lactamase-related" evidence="2">
    <location>
        <begin position="41"/>
        <end position="358"/>
    </location>
</feature>
<protein>
    <submittedName>
        <fullName evidence="4">Serine hydrolase</fullName>
    </submittedName>
</protein>
<keyword evidence="1" id="KW-0732">Signal</keyword>
<dbReference type="RefSeq" id="WP_260046700.1">
    <property type="nucleotide sequence ID" value="NZ_JANZXA010000009.1"/>
</dbReference>
<dbReference type="InterPro" id="IPR001466">
    <property type="entry name" value="Beta-lactam-related"/>
</dbReference>
<evidence type="ECO:0000313" key="5">
    <source>
        <dbReference type="Proteomes" id="UP001165583"/>
    </source>
</evidence>
<dbReference type="InterPro" id="IPR021860">
    <property type="entry name" value="Peptidase_S12_Pab87-rel_C"/>
</dbReference>
<accession>A0ABT2I721</accession>
<dbReference type="InterPro" id="IPR050491">
    <property type="entry name" value="AmpC-like"/>
</dbReference>
<dbReference type="Gene3D" id="2.40.128.600">
    <property type="match status" value="1"/>
</dbReference>
<dbReference type="PANTHER" id="PTHR46825">
    <property type="entry name" value="D-ALANYL-D-ALANINE-CARBOXYPEPTIDASE/ENDOPEPTIDASE AMPH"/>
    <property type="match status" value="1"/>
</dbReference>
<evidence type="ECO:0000313" key="4">
    <source>
        <dbReference type="EMBL" id="MCT2400621.1"/>
    </source>
</evidence>
<feature type="domain" description="Peptidase S12 Pab87-related C-terminal" evidence="3">
    <location>
        <begin position="411"/>
        <end position="508"/>
    </location>
</feature>
<dbReference type="Gene3D" id="3.40.710.10">
    <property type="entry name" value="DD-peptidase/beta-lactamase superfamily"/>
    <property type="match status" value="1"/>
</dbReference>
<comment type="caution">
    <text evidence="4">The sequence shown here is derived from an EMBL/GenBank/DDBJ whole genome shotgun (WGS) entry which is preliminary data.</text>
</comment>
<dbReference type="Pfam" id="PF00144">
    <property type="entry name" value="Beta-lactamase"/>
    <property type="match status" value="1"/>
</dbReference>
<organism evidence="4 5">
    <name type="scientific">Novosphingobium mangrovi</name>
    <name type="common">ex Huang et al. 2023</name>
    <dbReference type="NCBI Taxonomy" id="2976432"/>
    <lineage>
        <taxon>Bacteria</taxon>
        <taxon>Pseudomonadati</taxon>
        <taxon>Pseudomonadota</taxon>
        <taxon>Alphaproteobacteria</taxon>
        <taxon>Sphingomonadales</taxon>
        <taxon>Sphingomonadaceae</taxon>
        <taxon>Novosphingobium</taxon>
    </lineage>
</organism>
<dbReference type="PANTHER" id="PTHR46825:SF15">
    <property type="entry name" value="BETA-LACTAMASE-RELATED DOMAIN-CONTAINING PROTEIN"/>
    <property type="match status" value="1"/>
</dbReference>
<dbReference type="SUPFAM" id="SSF56601">
    <property type="entry name" value="beta-lactamase/transpeptidase-like"/>
    <property type="match status" value="1"/>
</dbReference>
<dbReference type="Proteomes" id="UP001165583">
    <property type="component" value="Unassembled WGS sequence"/>
</dbReference>
<keyword evidence="5" id="KW-1185">Reference proteome</keyword>
<dbReference type="InterPro" id="IPR012338">
    <property type="entry name" value="Beta-lactam/transpept-like"/>
</dbReference>
<feature type="signal peptide" evidence="1">
    <location>
        <begin position="1"/>
        <end position="22"/>
    </location>
</feature>
<dbReference type="Pfam" id="PF11954">
    <property type="entry name" value="DUF3471"/>
    <property type="match status" value="1"/>
</dbReference>
<sequence length="522" mass="56162">MVRRLAVSFSLGLLTVASPALCDDRAFEADAAAVYQGLAPTGMAVAVVKDGRLAFDHGFGTREVGKAQPVDADTVFPIHSMTKAFTAAALAVLIDEGKLNWDDKVVAHLPEFAMSDPYVTREMTVRDLLVHRSGLSLGAGDLLLWPDAKATPGEVVAALRHLPLATGFRERFTYDNILYMVAGEVVARVSGMSWADFVEQRLFVPLGMTSCSADPARPRPLPTALQHSRAGADAKVEALTDLDAVADPAGSISCSARDIARWAVFQMGDGTAASGVRVLTPERLHEMQEGDVIMHTSGMRRRLANSHLTAYGLGWTVSDFAGERLVEHGGAGPGGLTNLVMLPDRKVAVVVLTNDIVPAHLLAYQLADRAVRGENAADWNGEVVRRYREFMAEKTKASDAAATADAATGMATAHPLSAYAGTYRDPWYGDIVVRETGSGLEIHLTRSKLLRGPLVHRDGETFVARWPDRHLNADAVVTFVADGEGRPARLTIAPATPDVDFSFDYRDLHPVRVAGHSWSALP</sequence>
<evidence type="ECO:0000259" key="2">
    <source>
        <dbReference type="Pfam" id="PF00144"/>
    </source>
</evidence>
<reference evidence="4" key="1">
    <citation type="submission" date="2022-09" db="EMBL/GenBank/DDBJ databases">
        <title>Novosphingobium sp. Nov., a polycyclic aromatic hydrocarbon-degrading bacterium isolated form mangrove sediments in HongKong.</title>
        <authorList>
            <person name="Hu Z."/>
        </authorList>
    </citation>
    <scope>NUCLEOTIDE SEQUENCE</scope>
    <source>
        <strain evidence="4">HK4-1</strain>
    </source>
</reference>
<name>A0ABT2I721_9SPHN</name>
<feature type="chain" id="PRO_5045092078" evidence="1">
    <location>
        <begin position="23"/>
        <end position="522"/>
    </location>
</feature>
<evidence type="ECO:0000256" key="1">
    <source>
        <dbReference type="SAM" id="SignalP"/>
    </source>
</evidence>
<proteinExistence type="predicted"/>